<organism evidence="2 3">
    <name type="scientific">Neotoma lepida</name>
    <name type="common">Desert woodrat</name>
    <dbReference type="NCBI Taxonomy" id="56216"/>
    <lineage>
        <taxon>Eukaryota</taxon>
        <taxon>Metazoa</taxon>
        <taxon>Chordata</taxon>
        <taxon>Craniata</taxon>
        <taxon>Vertebrata</taxon>
        <taxon>Euteleostomi</taxon>
        <taxon>Mammalia</taxon>
        <taxon>Eutheria</taxon>
        <taxon>Euarchontoglires</taxon>
        <taxon>Glires</taxon>
        <taxon>Rodentia</taxon>
        <taxon>Myomorpha</taxon>
        <taxon>Muroidea</taxon>
        <taxon>Cricetidae</taxon>
        <taxon>Neotominae</taxon>
        <taxon>Neotoma</taxon>
    </lineage>
</organism>
<name>A0A1A6GEZ5_NEOLE</name>
<accession>A0A1A6GEZ5</accession>
<reference evidence="2 3" key="1">
    <citation type="submission" date="2016-06" db="EMBL/GenBank/DDBJ databases">
        <title>The Draft Genome Sequence and Annotation of the Desert Woodrat Neotoma lepida.</title>
        <authorList>
            <person name="Campbell M."/>
            <person name="Oakeson K.F."/>
            <person name="Yandell M."/>
            <person name="Halpert J.R."/>
            <person name="Dearing D."/>
        </authorList>
    </citation>
    <scope>NUCLEOTIDE SEQUENCE [LARGE SCALE GENOMIC DNA]</scope>
    <source>
        <strain evidence="2">417</strain>
        <tissue evidence="2">Liver</tissue>
    </source>
</reference>
<keyword evidence="3" id="KW-1185">Reference proteome</keyword>
<evidence type="ECO:0000256" key="1">
    <source>
        <dbReference type="SAM" id="MobiDB-lite"/>
    </source>
</evidence>
<sequence>SARLPGKHRVGRVGPEASGVARGANGTPRCRGLAAGLVVLGPPIGEKKPPAITGTLGTGEGEEEPSGVERVPGFLSCAQLTSF</sequence>
<evidence type="ECO:0000313" key="3">
    <source>
        <dbReference type="Proteomes" id="UP000092124"/>
    </source>
</evidence>
<feature type="non-terminal residue" evidence="2">
    <location>
        <position position="1"/>
    </location>
</feature>
<proteinExistence type="predicted"/>
<dbReference type="AlphaFoldDB" id="A0A1A6GEZ5"/>
<feature type="region of interest" description="Disordered" evidence="1">
    <location>
        <begin position="44"/>
        <end position="69"/>
    </location>
</feature>
<gene>
    <name evidence="2" type="ORF">A6R68_06643</name>
</gene>
<comment type="caution">
    <text evidence="2">The sequence shown here is derived from an EMBL/GenBank/DDBJ whole genome shotgun (WGS) entry which is preliminary data.</text>
</comment>
<feature type="compositionally biased region" description="Basic residues" evidence="1">
    <location>
        <begin position="1"/>
        <end position="11"/>
    </location>
</feature>
<dbReference type="Proteomes" id="UP000092124">
    <property type="component" value="Unassembled WGS sequence"/>
</dbReference>
<dbReference type="EMBL" id="LZPO01097130">
    <property type="protein sequence ID" value="OBS64811.1"/>
    <property type="molecule type" value="Genomic_DNA"/>
</dbReference>
<evidence type="ECO:0000313" key="2">
    <source>
        <dbReference type="EMBL" id="OBS64811.1"/>
    </source>
</evidence>
<protein>
    <submittedName>
        <fullName evidence="2">Uncharacterized protein</fullName>
    </submittedName>
</protein>
<feature type="region of interest" description="Disordered" evidence="1">
    <location>
        <begin position="1"/>
        <end position="26"/>
    </location>
</feature>